<keyword evidence="6" id="KW-0227">DNA damage</keyword>
<dbReference type="InterPro" id="IPR038932">
    <property type="entry name" value="PARPBP"/>
</dbReference>
<keyword evidence="9" id="KW-0539">Nucleus</keyword>
<evidence type="ECO:0000256" key="5">
    <source>
        <dbReference type="ARBA" id="ARBA00022490"/>
    </source>
</evidence>
<evidence type="ECO:0000256" key="12">
    <source>
        <dbReference type="SAM" id="MobiDB-lite"/>
    </source>
</evidence>
<reference evidence="14" key="1">
    <citation type="submission" date="2025-08" db="UniProtKB">
        <authorList>
            <consortium name="RefSeq"/>
        </authorList>
    </citation>
    <scope>IDENTIFICATION</scope>
    <source>
        <tissue evidence="14">Testes</tissue>
    </source>
</reference>
<dbReference type="GeneID" id="100366640"/>
<comment type="subcellular location">
    <subcellularLocation>
        <location evidence="2">Cytoplasm</location>
    </subcellularLocation>
    <subcellularLocation>
        <location evidence="1">Nucleus</location>
    </subcellularLocation>
</comment>
<evidence type="ECO:0000256" key="3">
    <source>
        <dbReference type="ARBA" id="ARBA00009135"/>
    </source>
</evidence>
<keyword evidence="8" id="KW-0234">DNA repair</keyword>
<evidence type="ECO:0000256" key="8">
    <source>
        <dbReference type="ARBA" id="ARBA00023204"/>
    </source>
</evidence>
<protein>
    <recommendedName>
        <fullName evidence="4">PCNA-interacting partner</fullName>
    </recommendedName>
    <alternativeName>
        <fullName evidence="10">PARP-1 binding protein</fullName>
    </alternativeName>
    <alternativeName>
        <fullName evidence="11">PARP1-binding protein</fullName>
    </alternativeName>
</protein>
<dbReference type="PANTHER" id="PTHR32121:SF0">
    <property type="entry name" value="PCNA-INTERACTING PARTNER"/>
    <property type="match status" value="1"/>
</dbReference>
<evidence type="ECO:0000313" key="14">
    <source>
        <dbReference type="RefSeq" id="XP_002730359.2"/>
    </source>
</evidence>
<evidence type="ECO:0000256" key="9">
    <source>
        <dbReference type="ARBA" id="ARBA00023242"/>
    </source>
</evidence>
<evidence type="ECO:0000256" key="2">
    <source>
        <dbReference type="ARBA" id="ARBA00004496"/>
    </source>
</evidence>
<proteinExistence type="inferred from homology"/>
<organism evidence="13 14">
    <name type="scientific">Saccoglossus kowalevskii</name>
    <name type="common">Acorn worm</name>
    <dbReference type="NCBI Taxonomy" id="10224"/>
    <lineage>
        <taxon>Eukaryota</taxon>
        <taxon>Metazoa</taxon>
        <taxon>Hemichordata</taxon>
        <taxon>Enteropneusta</taxon>
        <taxon>Harrimaniidae</taxon>
        <taxon>Saccoglossus</taxon>
    </lineage>
</organism>
<evidence type="ECO:0000256" key="1">
    <source>
        <dbReference type="ARBA" id="ARBA00004123"/>
    </source>
</evidence>
<keyword evidence="7" id="KW-0238">DNA-binding</keyword>
<dbReference type="RefSeq" id="XP_002730359.2">
    <property type="nucleotide sequence ID" value="XM_002730313.2"/>
</dbReference>
<feature type="compositionally biased region" description="Basic and acidic residues" evidence="12">
    <location>
        <begin position="420"/>
        <end position="433"/>
    </location>
</feature>
<evidence type="ECO:0000256" key="7">
    <source>
        <dbReference type="ARBA" id="ARBA00023125"/>
    </source>
</evidence>
<comment type="similarity">
    <text evidence="3">Belongs to the PARI family.</text>
</comment>
<evidence type="ECO:0000313" key="13">
    <source>
        <dbReference type="Proteomes" id="UP000694865"/>
    </source>
</evidence>
<keyword evidence="13" id="KW-1185">Reference proteome</keyword>
<evidence type="ECO:0000256" key="10">
    <source>
        <dbReference type="ARBA" id="ARBA00031632"/>
    </source>
</evidence>
<evidence type="ECO:0000256" key="6">
    <source>
        <dbReference type="ARBA" id="ARBA00022763"/>
    </source>
</evidence>
<evidence type="ECO:0000256" key="11">
    <source>
        <dbReference type="ARBA" id="ARBA00032731"/>
    </source>
</evidence>
<dbReference type="Gene3D" id="1.10.486.10">
    <property type="entry name" value="PCRA, domain 4"/>
    <property type="match status" value="1"/>
</dbReference>
<feature type="region of interest" description="Disordered" evidence="12">
    <location>
        <begin position="411"/>
        <end position="462"/>
    </location>
</feature>
<evidence type="ECO:0000256" key="4">
    <source>
        <dbReference type="ARBA" id="ARBA00014320"/>
    </source>
</evidence>
<gene>
    <name evidence="14" type="primary">LOC100366640</name>
</gene>
<dbReference type="PANTHER" id="PTHR32121">
    <property type="entry name" value="PCNA-INTERACTING PARTNER"/>
    <property type="match status" value="1"/>
</dbReference>
<dbReference type="Proteomes" id="UP000694865">
    <property type="component" value="Unplaced"/>
</dbReference>
<accession>A0ABM0GI65</accession>
<feature type="compositionally biased region" description="Polar residues" evidence="12">
    <location>
        <begin position="452"/>
        <end position="462"/>
    </location>
</feature>
<name>A0ABM0GI65_SACKO</name>
<keyword evidence="5" id="KW-0963">Cytoplasm</keyword>
<sequence length="462" mass="52284">MLLRKNKYILIGGTKTELEQSFIQLLCGDHEVAVVTVETPLEESNNKPSGIELLFDRQPWSQLNLCSSCSKSSQMPATEVFVRRVIFAYLTLLVNSRNEIALARCLNIPDRELDHLAFTALKKMAKEKNMPMFQTAISFVMKIRIKCAITDDPLSPYVKGMNEFVNMIQKLQIIIEEDPDTSSSLRRVLNVIKNTICKSNDVKLRKSSVEAVTRKLHDEIDQLIVTNKNANSKQSPQVSVSNGGSIAGRQSIKLLRLLLDHECCQDIGNNSVSVLSDCYSSQKTPIRFPSLLSQFRSPDQCSPDEPENQTLIERVSLKVNKPQSSFQQISHQSCMAWADEDMLKKPALDPLMIYQDAPLSATHDVTSDVTANNIKNTKESFLIVKKQKDLKKRILEEIGDDEIEIEEPPVENAKKKSKKNKEVKTNIVKESKSKKTSSVTRNRKKAMPLQKGQKQMTQFFRL</sequence>